<proteinExistence type="predicted"/>
<organism evidence="1 2">
    <name type="scientific">Caerostris extrusa</name>
    <name type="common">Bark spider</name>
    <name type="synonym">Caerostris bankana</name>
    <dbReference type="NCBI Taxonomy" id="172846"/>
    <lineage>
        <taxon>Eukaryota</taxon>
        <taxon>Metazoa</taxon>
        <taxon>Ecdysozoa</taxon>
        <taxon>Arthropoda</taxon>
        <taxon>Chelicerata</taxon>
        <taxon>Arachnida</taxon>
        <taxon>Araneae</taxon>
        <taxon>Araneomorphae</taxon>
        <taxon>Entelegynae</taxon>
        <taxon>Araneoidea</taxon>
        <taxon>Araneidae</taxon>
        <taxon>Caerostris</taxon>
    </lineage>
</organism>
<accession>A0AAV4XQS6</accession>
<dbReference type="Proteomes" id="UP001054945">
    <property type="component" value="Unassembled WGS sequence"/>
</dbReference>
<name>A0AAV4XQS6_CAEEX</name>
<comment type="caution">
    <text evidence="1">The sequence shown here is derived from an EMBL/GenBank/DDBJ whole genome shotgun (WGS) entry which is preliminary data.</text>
</comment>
<evidence type="ECO:0000313" key="2">
    <source>
        <dbReference type="Proteomes" id="UP001054945"/>
    </source>
</evidence>
<evidence type="ECO:0000313" key="1">
    <source>
        <dbReference type="EMBL" id="GIY97037.1"/>
    </source>
</evidence>
<reference evidence="1 2" key="1">
    <citation type="submission" date="2021-06" db="EMBL/GenBank/DDBJ databases">
        <title>Caerostris extrusa draft genome.</title>
        <authorList>
            <person name="Kono N."/>
            <person name="Arakawa K."/>
        </authorList>
    </citation>
    <scope>NUCLEOTIDE SEQUENCE [LARGE SCALE GENOMIC DNA]</scope>
</reference>
<gene>
    <name evidence="1" type="ORF">CEXT_198471</name>
</gene>
<dbReference type="EMBL" id="BPLR01018112">
    <property type="protein sequence ID" value="GIY97037.1"/>
    <property type="molecule type" value="Genomic_DNA"/>
</dbReference>
<dbReference type="AlphaFoldDB" id="A0AAV4XQS6"/>
<sequence>MQQFYSLSQKSLKFIHALLVLQNKAITPRERDGQCSILNDLHYVRQANTGRHFCTFVGKFANFFTTEGLALPAFEDLPKSTRRVFREHQE</sequence>
<protein>
    <submittedName>
        <fullName evidence="1">Uncharacterized protein</fullName>
    </submittedName>
</protein>
<keyword evidence="2" id="KW-1185">Reference proteome</keyword>